<dbReference type="Proteomes" id="UP000055035">
    <property type="component" value="Unassembled WGS sequence"/>
</dbReference>
<feature type="region of interest" description="Disordered" evidence="1">
    <location>
        <begin position="142"/>
        <end position="177"/>
    </location>
</feature>
<feature type="compositionally biased region" description="Basic residues" evidence="1">
    <location>
        <begin position="163"/>
        <end position="177"/>
    </location>
</feature>
<sequence>MNQRYLEQWTKIAKNIQRPFQAMLELNLEMMEKVKYLKVEDFINIKNPEELLEKQVNFAIENGHRTLDYFQRSFEIFEQVLGPITESVKQSTTSTMETAKSLKTLLHPAKLGMAPTKAAINLAKPLLDPTLSISDPMKIMEELSNADLSPKEAKRETQAKSGTSKKAKAKKAKQLKS</sequence>
<evidence type="ECO:0000256" key="1">
    <source>
        <dbReference type="SAM" id="MobiDB-lite"/>
    </source>
</evidence>
<dbReference type="OrthoDB" id="5638714at2"/>
<gene>
    <name evidence="2" type="ORF">Ljor_2410</name>
</gene>
<name>A0A0W0VDD7_9GAMM</name>
<keyword evidence="3" id="KW-1185">Reference proteome</keyword>
<accession>A0A0W0VDD7</accession>
<evidence type="ECO:0000313" key="2">
    <source>
        <dbReference type="EMBL" id="KTD18104.1"/>
    </source>
</evidence>
<dbReference type="EMBL" id="LNYJ01000011">
    <property type="protein sequence ID" value="KTD18104.1"/>
    <property type="molecule type" value="Genomic_DNA"/>
</dbReference>
<dbReference type="RefSeq" id="WP_064108371.1">
    <property type="nucleotide sequence ID" value="NZ_CAAAIC010000001.1"/>
</dbReference>
<evidence type="ECO:0000313" key="3">
    <source>
        <dbReference type="Proteomes" id="UP000055035"/>
    </source>
</evidence>
<dbReference type="AlphaFoldDB" id="A0A0W0VDD7"/>
<organism evidence="2 3">
    <name type="scientific">Legionella jordanis</name>
    <dbReference type="NCBI Taxonomy" id="456"/>
    <lineage>
        <taxon>Bacteria</taxon>
        <taxon>Pseudomonadati</taxon>
        <taxon>Pseudomonadota</taxon>
        <taxon>Gammaproteobacteria</taxon>
        <taxon>Legionellales</taxon>
        <taxon>Legionellaceae</taxon>
        <taxon>Legionella</taxon>
    </lineage>
</organism>
<reference evidence="2 3" key="1">
    <citation type="submission" date="2015-11" db="EMBL/GenBank/DDBJ databases">
        <title>Genomic analysis of 38 Legionella species identifies large and diverse effector repertoires.</title>
        <authorList>
            <person name="Burstein D."/>
            <person name="Amaro F."/>
            <person name="Zusman T."/>
            <person name="Lifshitz Z."/>
            <person name="Cohen O."/>
            <person name="Gilbert J.A."/>
            <person name="Pupko T."/>
            <person name="Shuman H.A."/>
            <person name="Segal G."/>
        </authorList>
    </citation>
    <scope>NUCLEOTIDE SEQUENCE [LARGE SCALE GENOMIC DNA]</scope>
    <source>
        <strain evidence="2 3">BL-540</strain>
    </source>
</reference>
<dbReference type="PATRIC" id="fig|456.5.peg.2592"/>
<protein>
    <recommendedName>
        <fullName evidence="4">Phasin protein</fullName>
    </recommendedName>
</protein>
<comment type="caution">
    <text evidence="2">The sequence shown here is derived from an EMBL/GenBank/DDBJ whole genome shotgun (WGS) entry which is preliminary data.</text>
</comment>
<proteinExistence type="predicted"/>
<feature type="compositionally biased region" description="Basic and acidic residues" evidence="1">
    <location>
        <begin position="149"/>
        <end position="158"/>
    </location>
</feature>
<evidence type="ECO:0008006" key="4">
    <source>
        <dbReference type="Google" id="ProtNLM"/>
    </source>
</evidence>